<comment type="caution">
    <text evidence="2">The sequence shown here is derived from an EMBL/GenBank/DDBJ whole genome shotgun (WGS) entry which is preliminary data.</text>
</comment>
<gene>
    <name evidence="2" type="ORF">THAOC_09246</name>
</gene>
<proteinExistence type="predicted"/>
<dbReference type="OMA" id="DTSWSFQ"/>
<evidence type="ECO:0000313" key="3">
    <source>
        <dbReference type="Proteomes" id="UP000266841"/>
    </source>
</evidence>
<dbReference type="AlphaFoldDB" id="K0TG42"/>
<name>K0TG42_THAOC</name>
<dbReference type="eggNOG" id="ENOG502S2UA">
    <property type="taxonomic scope" value="Eukaryota"/>
</dbReference>
<evidence type="ECO:0000313" key="2">
    <source>
        <dbReference type="EMBL" id="EJK69492.1"/>
    </source>
</evidence>
<feature type="region of interest" description="Disordered" evidence="1">
    <location>
        <begin position="172"/>
        <end position="193"/>
    </location>
</feature>
<keyword evidence="3" id="KW-1185">Reference proteome</keyword>
<evidence type="ECO:0000256" key="1">
    <source>
        <dbReference type="SAM" id="MobiDB-lite"/>
    </source>
</evidence>
<accession>K0TG42</accession>
<dbReference type="EMBL" id="AGNL01009987">
    <property type="protein sequence ID" value="EJK69492.1"/>
    <property type="molecule type" value="Genomic_DNA"/>
</dbReference>
<reference evidence="2 3" key="1">
    <citation type="journal article" date="2012" name="Genome Biol.">
        <title>Genome and low-iron response of an oceanic diatom adapted to chronic iron limitation.</title>
        <authorList>
            <person name="Lommer M."/>
            <person name="Specht M."/>
            <person name="Roy A.S."/>
            <person name="Kraemer L."/>
            <person name="Andreson R."/>
            <person name="Gutowska M.A."/>
            <person name="Wolf J."/>
            <person name="Bergner S.V."/>
            <person name="Schilhabel M.B."/>
            <person name="Klostermeier U.C."/>
            <person name="Beiko R.G."/>
            <person name="Rosenstiel P."/>
            <person name="Hippler M."/>
            <person name="Laroche J."/>
        </authorList>
    </citation>
    <scope>NUCLEOTIDE SEQUENCE [LARGE SCALE GENOMIC DNA]</scope>
    <source>
        <strain evidence="2 3">CCMP1005</strain>
    </source>
</reference>
<feature type="region of interest" description="Disordered" evidence="1">
    <location>
        <begin position="206"/>
        <end position="236"/>
    </location>
</feature>
<sequence length="708" mass="78716">MLLRLRRNGLVSGGGPTSNRRYSLFGSSKPVRAILGESSSAGRQYLHYYDTWTDTLPGSLEEIGEDPLVNKACGPAGRSVACDPAAAVRLGRLGSGPHATTSVACGPGTATRFEPIEFLPGLPANNKSPRATSDGWQLNLILSGFQLGHHDLRHRHQSSLFPACGKGEIRQPSFSSMAKGDPNVEDGGSIIDPKQRLSLARDKLLAARKKHATGDEEESTSRRKGKADNSSGGTQSLGLIDLTQRIDKKIEFNTINRTGMRRGKNNDKLPEIRVQHDTDSMQSLLGYNEIQGEWMDHNSTTYHIAIVFGKALICDQVSVEYAGRLRTLAKMLHDDDFQPSLICFTGGISEGNSVSDASAGFVYFNHLCSAQGIRLNDMKTRFWIDTKSFNERVAMERLASELWRNYIKGWLKERPLTERHNQRTFGGWKILERRADIHFTLVSTDYHLCSLNDIHHRSPIKSFLQPLVSLRGLVGSDRFVTDQQELESLDPSYISSVHVSGTAEDAPSPTDRKSFGGIENCVDTSWSFQYSTYPFLHIEDDAVVFLGQCYLLGEELNPLLVNMKGVVEQTEFFQRDNYLLLSSIRRSLVALVEALYTDKGQEIRAGVIRYFEQGHGRNRLVTREDVKIIVVLEAALLNLGRCIDLVKPAGLLTSTVPAATWSRALDALEKSMDQIKAVCDPDRPLGALEWGKLTDDEDQMLLKESIFD</sequence>
<dbReference type="OrthoDB" id="43011at2759"/>
<dbReference type="Proteomes" id="UP000266841">
    <property type="component" value="Unassembled WGS sequence"/>
</dbReference>
<organism evidence="2 3">
    <name type="scientific">Thalassiosira oceanica</name>
    <name type="common">Marine diatom</name>
    <dbReference type="NCBI Taxonomy" id="159749"/>
    <lineage>
        <taxon>Eukaryota</taxon>
        <taxon>Sar</taxon>
        <taxon>Stramenopiles</taxon>
        <taxon>Ochrophyta</taxon>
        <taxon>Bacillariophyta</taxon>
        <taxon>Coscinodiscophyceae</taxon>
        <taxon>Thalassiosirophycidae</taxon>
        <taxon>Thalassiosirales</taxon>
        <taxon>Thalassiosiraceae</taxon>
        <taxon>Thalassiosira</taxon>
    </lineage>
</organism>
<protein>
    <submittedName>
        <fullName evidence="2">Uncharacterized protein</fullName>
    </submittedName>
</protein>